<gene>
    <name evidence="2" type="primary">jg19508</name>
    <name evidence="2" type="ORF">PAEG_LOCUS7552</name>
</gene>
<dbReference type="EMBL" id="CAKXAJ010022230">
    <property type="protein sequence ID" value="CAH2226893.1"/>
    <property type="molecule type" value="Genomic_DNA"/>
</dbReference>
<evidence type="ECO:0000256" key="1">
    <source>
        <dbReference type="SAM" id="MobiDB-lite"/>
    </source>
</evidence>
<comment type="caution">
    <text evidence="2">The sequence shown here is derived from an EMBL/GenBank/DDBJ whole genome shotgun (WGS) entry which is preliminary data.</text>
</comment>
<accession>A0A8S4QZ55</accession>
<proteinExistence type="predicted"/>
<dbReference type="Proteomes" id="UP000838756">
    <property type="component" value="Unassembled WGS sequence"/>
</dbReference>
<sequence>MKWVSNGIDDDDDDDDDDDKEKLRDCPVQSALCIVQAVVVHLRSSRSERKKYGPYGIEIMDQSDSSIELMNL</sequence>
<name>A0A8S4QZ55_9NEOP</name>
<dbReference type="AlphaFoldDB" id="A0A8S4QZ55"/>
<reference evidence="2" key="1">
    <citation type="submission" date="2022-03" db="EMBL/GenBank/DDBJ databases">
        <authorList>
            <person name="Lindestad O."/>
        </authorList>
    </citation>
    <scope>NUCLEOTIDE SEQUENCE</scope>
</reference>
<organism evidence="2 3">
    <name type="scientific">Pararge aegeria aegeria</name>
    <dbReference type="NCBI Taxonomy" id="348720"/>
    <lineage>
        <taxon>Eukaryota</taxon>
        <taxon>Metazoa</taxon>
        <taxon>Ecdysozoa</taxon>
        <taxon>Arthropoda</taxon>
        <taxon>Hexapoda</taxon>
        <taxon>Insecta</taxon>
        <taxon>Pterygota</taxon>
        <taxon>Neoptera</taxon>
        <taxon>Endopterygota</taxon>
        <taxon>Lepidoptera</taxon>
        <taxon>Glossata</taxon>
        <taxon>Ditrysia</taxon>
        <taxon>Papilionoidea</taxon>
        <taxon>Nymphalidae</taxon>
        <taxon>Satyrinae</taxon>
        <taxon>Satyrini</taxon>
        <taxon>Parargina</taxon>
        <taxon>Pararge</taxon>
    </lineage>
</organism>
<feature type="compositionally biased region" description="Acidic residues" evidence="1">
    <location>
        <begin position="8"/>
        <end position="19"/>
    </location>
</feature>
<keyword evidence="3" id="KW-1185">Reference proteome</keyword>
<evidence type="ECO:0000313" key="2">
    <source>
        <dbReference type="EMBL" id="CAH2226893.1"/>
    </source>
</evidence>
<feature type="region of interest" description="Disordered" evidence="1">
    <location>
        <begin position="1"/>
        <end position="23"/>
    </location>
</feature>
<evidence type="ECO:0000313" key="3">
    <source>
        <dbReference type="Proteomes" id="UP000838756"/>
    </source>
</evidence>
<protein>
    <submittedName>
        <fullName evidence="2">Jg19508 protein</fullName>
    </submittedName>
</protein>